<protein>
    <submittedName>
        <fullName evidence="3">Tripartite tricarboxylate transporter substrate-binding protein</fullName>
    </submittedName>
</protein>
<organism evidence="3 4">
    <name type="scientific">Craurococcus roseus</name>
    <dbReference type="NCBI Taxonomy" id="77585"/>
    <lineage>
        <taxon>Bacteria</taxon>
        <taxon>Pseudomonadati</taxon>
        <taxon>Pseudomonadota</taxon>
        <taxon>Alphaproteobacteria</taxon>
        <taxon>Acetobacterales</taxon>
        <taxon>Acetobacteraceae</taxon>
        <taxon>Craurococcus</taxon>
    </lineage>
</organism>
<dbReference type="InterPro" id="IPR042100">
    <property type="entry name" value="Bug_dom1"/>
</dbReference>
<comment type="caution">
    <text evidence="3">The sequence shown here is derived from an EMBL/GenBank/DDBJ whole genome shotgun (WGS) entry which is preliminary data.</text>
</comment>
<dbReference type="Pfam" id="PF03401">
    <property type="entry name" value="TctC"/>
    <property type="match status" value="1"/>
</dbReference>
<proteinExistence type="inferred from homology"/>
<evidence type="ECO:0000256" key="2">
    <source>
        <dbReference type="SAM" id="SignalP"/>
    </source>
</evidence>
<dbReference type="Gene3D" id="3.40.190.150">
    <property type="entry name" value="Bordetella uptake gene, domain 1"/>
    <property type="match status" value="1"/>
</dbReference>
<reference evidence="4" key="1">
    <citation type="journal article" date="2019" name="Int. J. Syst. Evol. Microbiol.">
        <title>The Global Catalogue of Microorganisms (GCM) 10K type strain sequencing project: providing services to taxonomists for standard genome sequencing and annotation.</title>
        <authorList>
            <consortium name="The Broad Institute Genomics Platform"/>
            <consortium name="The Broad Institute Genome Sequencing Center for Infectious Disease"/>
            <person name="Wu L."/>
            <person name="Ma J."/>
        </authorList>
    </citation>
    <scope>NUCLEOTIDE SEQUENCE [LARGE SCALE GENOMIC DNA]</scope>
    <source>
        <strain evidence="4">JCM 9933</strain>
    </source>
</reference>
<dbReference type="SUPFAM" id="SSF53850">
    <property type="entry name" value="Periplasmic binding protein-like II"/>
    <property type="match status" value="1"/>
</dbReference>
<dbReference type="PIRSF" id="PIRSF017082">
    <property type="entry name" value="YflP"/>
    <property type="match status" value="1"/>
</dbReference>
<dbReference type="PROSITE" id="PS51318">
    <property type="entry name" value="TAT"/>
    <property type="match status" value="1"/>
</dbReference>
<gene>
    <name evidence="3" type="ORF">GCM10009416_12210</name>
</gene>
<dbReference type="PANTHER" id="PTHR42928">
    <property type="entry name" value="TRICARBOXYLATE-BINDING PROTEIN"/>
    <property type="match status" value="1"/>
</dbReference>
<feature type="chain" id="PRO_5046256171" evidence="2">
    <location>
        <begin position="23"/>
        <end position="325"/>
    </location>
</feature>
<sequence length="325" mass="34255">MGVSRRALLTLAAAAGAMPADAARAQDFPSRPVTIIAAGAAGGPTDTITRILADAMGRHLSQPVVVEATGPAHVATQRLTQMRPDGHTLMVTNVGMAASATLFRRLPYEIPGSFAPLGLVSDAAMTLVARPGFPAADAAGYMEALRREKDKLNLATAGLSSAANLCGLLVQQAAGAQATIVVFRGTGPAIAELMAGRIDMLCDQATNTVPYIRDGRVRAYAVTSSRRLPGLPDLPTMAEAGFPGVAMSAWHGLFAPAGTPEPVQEAIADALRRALREERLRARFADLLTEPATEERATPAFHRRFLSEEVERWRPIIQAAGAYAD</sequence>
<dbReference type="PANTHER" id="PTHR42928:SF5">
    <property type="entry name" value="BLR1237 PROTEIN"/>
    <property type="match status" value="1"/>
</dbReference>
<evidence type="ECO:0000313" key="3">
    <source>
        <dbReference type="EMBL" id="GAA0575137.1"/>
    </source>
</evidence>
<keyword evidence="2" id="KW-0732">Signal</keyword>
<evidence type="ECO:0000256" key="1">
    <source>
        <dbReference type="ARBA" id="ARBA00006987"/>
    </source>
</evidence>
<comment type="similarity">
    <text evidence="1">Belongs to the UPF0065 (bug) family.</text>
</comment>
<dbReference type="InterPro" id="IPR005064">
    <property type="entry name" value="BUG"/>
</dbReference>
<keyword evidence="4" id="KW-1185">Reference proteome</keyword>
<dbReference type="InterPro" id="IPR006311">
    <property type="entry name" value="TAT_signal"/>
</dbReference>
<dbReference type="Proteomes" id="UP001501588">
    <property type="component" value="Unassembled WGS sequence"/>
</dbReference>
<dbReference type="Gene3D" id="3.40.190.10">
    <property type="entry name" value="Periplasmic binding protein-like II"/>
    <property type="match status" value="1"/>
</dbReference>
<dbReference type="RefSeq" id="WP_343894293.1">
    <property type="nucleotide sequence ID" value="NZ_BAAAFZ010000011.1"/>
</dbReference>
<dbReference type="EMBL" id="BAAAFZ010000011">
    <property type="protein sequence ID" value="GAA0575137.1"/>
    <property type="molecule type" value="Genomic_DNA"/>
</dbReference>
<accession>A0ABP3PVZ3</accession>
<evidence type="ECO:0000313" key="4">
    <source>
        <dbReference type="Proteomes" id="UP001501588"/>
    </source>
</evidence>
<name>A0ABP3PVZ3_9PROT</name>
<feature type="signal peptide" evidence="2">
    <location>
        <begin position="1"/>
        <end position="22"/>
    </location>
</feature>